<gene>
    <name evidence="2" type="ORF">AMECASPLE_025226</name>
</gene>
<keyword evidence="3" id="KW-1185">Reference proteome</keyword>
<evidence type="ECO:0000313" key="2">
    <source>
        <dbReference type="EMBL" id="MEQ2315707.1"/>
    </source>
</evidence>
<dbReference type="EMBL" id="JAHRIP010087107">
    <property type="protein sequence ID" value="MEQ2315707.1"/>
    <property type="molecule type" value="Genomic_DNA"/>
</dbReference>
<accession>A0ABV1ACA8</accession>
<proteinExistence type="predicted"/>
<dbReference type="Proteomes" id="UP001469553">
    <property type="component" value="Unassembled WGS sequence"/>
</dbReference>
<feature type="region of interest" description="Disordered" evidence="1">
    <location>
        <begin position="84"/>
        <end position="103"/>
    </location>
</feature>
<reference evidence="2 3" key="1">
    <citation type="submission" date="2021-06" db="EMBL/GenBank/DDBJ databases">
        <authorList>
            <person name="Palmer J.M."/>
        </authorList>
    </citation>
    <scope>NUCLEOTIDE SEQUENCE [LARGE SCALE GENOMIC DNA]</scope>
    <source>
        <strain evidence="2 3">AS_MEX2019</strain>
        <tissue evidence="2">Muscle</tissue>
    </source>
</reference>
<sequence length="120" mass="13445">MPESNMHWEQVNLMLAMWTRLLLRLYRDRIALNKGILHSWSVHHGGHGRMPSPGPPHTCGPVVQIPMNPRAPCKGCRAGPVFKGQDENHTAPPEAEVGHQKGDPTLPFNHLFMFQNQGIS</sequence>
<protein>
    <submittedName>
        <fullName evidence="2">Uncharacterized protein</fullName>
    </submittedName>
</protein>
<comment type="caution">
    <text evidence="2">The sequence shown here is derived from an EMBL/GenBank/DDBJ whole genome shotgun (WGS) entry which is preliminary data.</text>
</comment>
<evidence type="ECO:0000256" key="1">
    <source>
        <dbReference type="SAM" id="MobiDB-lite"/>
    </source>
</evidence>
<name>A0ABV1ACA8_9TELE</name>
<evidence type="ECO:0000313" key="3">
    <source>
        <dbReference type="Proteomes" id="UP001469553"/>
    </source>
</evidence>
<organism evidence="2 3">
    <name type="scientific">Ameca splendens</name>
    <dbReference type="NCBI Taxonomy" id="208324"/>
    <lineage>
        <taxon>Eukaryota</taxon>
        <taxon>Metazoa</taxon>
        <taxon>Chordata</taxon>
        <taxon>Craniata</taxon>
        <taxon>Vertebrata</taxon>
        <taxon>Euteleostomi</taxon>
        <taxon>Actinopterygii</taxon>
        <taxon>Neopterygii</taxon>
        <taxon>Teleostei</taxon>
        <taxon>Neoteleostei</taxon>
        <taxon>Acanthomorphata</taxon>
        <taxon>Ovalentaria</taxon>
        <taxon>Atherinomorphae</taxon>
        <taxon>Cyprinodontiformes</taxon>
        <taxon>Goodeidae</taxon>
        <taxon>Ameca</taxon>
    </lineage>
</organism>